<feature type="signal peptide" evidence="1">
    <location>
        <begin position="1"/>
        <end position="27"/>
    </location>
</feature>
<keyword evidence="1" id="KW-0732">Signal</keyword>
<organism evidence="2">
    <name type="scientific">Anopheles braziliensis</name>
    <dbReference type="NCBI Taxonomy" id="58242"/>
    <lineage>
        <taxon>Eukaryota</taxon>
        <taxon>Metazoa</taxon>
        <taxon>Ecdysozoa</taxon>
        <taxon>Arthropoda</taxon>
        <taxon>Hexapoda</taxon>
        <taxon>Insecta</taxon>
        <taxon>Pterygota</taxon>
        <taxon>Neoptera</taxon>
        <taxon>Endopterygota</taxon>
        <taxon>Diptera</taxon>
        <taxon>Nematocera</taxon>
        <taxon>Culicoidea</taxon>
        <taxon>Culicidae</taxon>
        <taxon>Anophelinae</taxon>
        <taxon>Anopheles</taxon>
    </lineage>
</organism>
<dbReference type="AlphaFoldDB" id="A0A2M3ZW31"/>
<protein>
    <submittedName>
        <fullName evidence="2">Putative secreted peptide</fullName>
    </submittedName>
</protein>
<sequence>MELSVTGSSARLLLLLLLGAVFRVLLSSSSDSESTSDRSDDELLAELVDDWPVSDGFFSPVLSCRRIGSNGLKFERNAGIKLRDKWLN</sequence>
<proteinExistence type="predicted"/>
<evidence type="ECO:0000256" key="1">
    <source>
        <dbReference type="SAM" id="SignalP"/>
    </source>
</evidence>
<dbReference type="EMBL" id="GGFM01012002">
    <property type="protein sequence ID" value="MBW32753.1"/>
    <property type="molecule type" value="Transcribed_RNA"/>
</dbReference>
<evidence type="ECO:0000313" key="2">
    <source>
        <dbReference type="EMBL" id="MBW32753.1"/>
    </source>
</evidence>
<reference evidence="2" key="1">
    <citation type="submission" date="2018-01" db="EMBL/GenBank/DDBJ databases">
        <title>An insight into the sialome of Amazonian anophelines.</title>
        <authorList>
            <person name="Ribeiro J.M."/>
            <person name="Scarpassa V."/>
            <person name="Calvo E."/>
        </authorList>
    </citation>
    <scope>NUCLEOTIDE SEQUENCE</scope>
    <source>
        <tissue evidence="2">Salivary glands</tissue>
    </source>
</reference>
<name>A0A2M3ZW31_9DIPT</name>
<accession>A0A2M3ZW31</accession>
<feature type="chain" id="PRO_5014597678" evidence="1">
    <location>
        <begin position="28"/>
        <end position="88"/>
    </location>
</feature>